<dbReference type="Gene3D" id="3.30.70.1290">
    <property type="entry name" value="Transposase IS200-like"/>
    <property type="match status" value="1"/>
</dbReference>
<dbReference type="PANTHER" id="PTHR36966">
    <property type="entry name" value="REP-ASSOCIATED TYROSINE TRANSPOSASE"/>
    <property type="match status" value="1"/>
</dbReference>
<organism evidence="2 3">
    <name type="scientific">Pantoea dispersa</name>
    <dbReference type="NCBI Taxonomy" id="59814"/>
    <lineage>
        <taxon>Bacteria</taxon>
        <taxon>Pseudomonadati</taxon>
        <taxon>Pseudomonadota</taxon>
        <taxon>Gammaproteobacteria</taxon>
        <taxon>Enterobacterales</taxon>
        <taxon>Erwiniaceae</taxon>
        <taxon>Pantoea</taxon>
    </lineage>
</organism>
<evidence type="ECO:0000313" key="3">
    <source>
        <dbReference type="Proteomes" id="UP000319715"/>
    </source>
</evidence>
<comment type="caution">
    <text evidence="2">The sequence shown here is derived from an EMBL/GenBank/DDBJ whole genome shotgun (WGS) entry which is preliminary data.</text>
</comment>
<protein>
    <recommendedName>
        <fullName evidence="1">Transposase IS200-like domain-containing protein</fullName>
    </recommendedName>
</protein>
<proteinExistence type="predicted"/>
<dbReference type="PANTHER" id="PTHR36966:SF1">
    <property type="entry name" value="REP-ASSOCIATED TYROSINE TRANSPOSASE"/>
    <property type="match status" value="1"/>
</dbReference>
<dbReference type="InterPro" id="IPR036515">
    <property type="entry name" value="Transposase_17_sf"/>
</dbReference>
<name>A0ABY3A1W2_9GAMM</name>
<dbReference type="SUPFAM" id="SSF143422">
    <property type="entry name" value="Transposase IS200-like"/>
    <property type="match status" value="1"/>
</dbReference>
<feature type="domain" description="Transposase IS200-like" evidence="1">
    <location>
        <begin position="15"/>
        <end position="135"/>
    </location>
</feature>
<dbReference type="InterPro" id="IPR052715">
    <property type="entry name" value="RAYT_transposase"/>
</dbReference>
<reference evidence="2 3" key="1">
    <citation type="submission" date="2019-06" db="EMBL/GenBank/DDBJ databases">
        <title>Pantoea dispersa Assembly.</title>
        <authorList>
            <person name="Wang J."/>
        </authorList>
    </citation>
    <scope>NUCLEOTIDE SEQUENCE [LARGE SCALE GENOMIC DNA]</scope>
    <source>
        <strain evidence="3">bio</strain>
    </source>
</reference>
<dbReference type="SMART" id="SM01321">
    <property type="entry name" value="Y1_Tnp"/>
    <property type="match status" value="1"/>
</dbReference>
<sequence>MKNRKYPRLKHYNYRSAGAYFLTLVCHQRRSLFGDIHLGIMIASPLGNIVISAWNEVPRRTRFATLDTFALMPNHFHAILWLQERNERSLNQIINLFKGGVTRQAGYKIWQRSFYDRVIRNENELLHIRQYIMDNAKRWESDRLYIPGAH</sequence>
<gene>
    <name evidence="2" type="ORF">FK492_01435</name>
</gene>
<dbReference type="RefSeq" id="WP_141495261.1">
    <property type="nucleotide sequence ID" value="NZ_VICF01000001.1"/>
</dbReference>
<accession>A0ABY3A1W2</accession>
<evidence type="ECO:0000259" key="1">
    <source>
        <dbReference type="SMART" id="SM01321"/>
    </source>
</evidence>
<dbReference type="InterPro" id="IPR002686">
    <property type="entry name" value="Transposase_17"/>
</dbReference>
<dbReference type="EMBL" id="VICF01000001">
    <property type="protein sequence ID" value="TQC76696.1"/>
    <property type="molecule type" value="Genomic_DNA"/>
</dbReference>
<dbReference type="Proteomes" id="UP000319715">
    <property type="component" value="Unassembled WGS sequence"/>
</dbReference>
<keyword evidence="3" id="KW-1185">Reference proteome</keyword>
<evidence type="ECO:0000313" key="2">
    <source>
        <dbReference type="EMBL" id="TQC76696.1"/>
    </source>
</evidence>